<feature type="domain" description="Amidase" evidence="1">
    <location>
        <begin position="45"/>
        <end position="467"/>
    </location>
</feature>
<dbReference type="PROSITE" id="PS00571">
    <property type="entry name" value="AMIDASES"/>
    <property type="match status" value="1"/>
</dbReference>
<dbReference type="Proteomes" id="UP000567922">
    <property type="component" value="Unassembled WGS sequence"/>
</dbReference>
<dbReference type="InterPro" id="IPR023631">
    <property type="entry name" value="Amidase_dom"/>
</dbReference>
<comment type="caution">
    <text evidence="2">The sequence shown here is derived from an EMBL/GenBank/DDBJ whole genome shotgun (WGS) entry which is preliminary data.</text>
</comment>
<accession>A0A839RMV6</accession>
<dbReference type="GO" id="GO:0017064">
    <property type="term" value="F:fatty acid amide hydrolase activity"/>
    <property type="evidence" value="ECO:0007669"/>
    <property type="project" value="UniProtKB-EC"/>
</dbReference>
<dbReference type="InterPro" id="IPR052739">
    <property type="entry name" value="FAAH2"/>
</dbReference>
<dbReference type="Gene3D" id="3.90.1300.10">
    <property type="entry name" value="Amidase signature (AS) domain"/>
    <property type="match status" value="1"/>
</dbReference>
<dbReference type="InterPro" id="IPR036928">
    <property type="entry name" value="AS_sf"/>
</dbReference>
<dbReference type="AlphaFoldDB" id="A0A839RMV6"/>
<protein>
    <submittedName>
        <fullName evidence="2">Fatty acid amide hydrolase 2</fullName>
        <ecNumber evidence="2">3.5.1.99</ecNumber>
    </submittedName>
</protein>
<dbReference type="Pfam" id="PF01425">
    <property type="entry name" value="Amidase"/>
    <property type="match status" value="1"/>
</dbReference>
<dbReference type="PANTHER" id="PTHR43372:SF4">
    <property type="entry name" value="FATTY-ACID AMIDE HYDROLASE 2"/>
    <property type="match status" value="1"/>
</dbReference>
<keyword evidence="2" id="KW-0378">Hydrolase</keyword>
<dbReference type="GO" id="GO:0012505">
    <property type="term" value="C:endomembrane system"/>
    <property type="evidence" value="ECO:0007669"/>
    <property type="project" value="TreeGrafter"/>
</dbReference>
<dbReference type="PANTHER" id="PTHR43372">
    <property type="entry name" value="FATTY-ACID AMIDE HYDROLASE"/>
    <property type="match status" value="1"/>
</dbReference>
<evidence type="ECO:0000313" key="3">
    <source>
        <dbReference type="Proteomes" id="UP000567922"/>
    </source>
</evidence>
<sequence>MTELAEPQQVRAGRKKRLTEWSARELARAIASRQLTSREVVQEHILMLERNKNLGAIARGRFAEALADAERADDFLASAHRDTPIPPLCGVPFTVKEFIAVRGLPNSAGFPHRRNVIPEEDAPAIARLRAAGGIVLGVTNSAGPVFWMETYNPLYGRVNNPYDLSRTAGGSSGGDGAAVACGGSPVSIGSDLGGSLRIPAFFNGVFAHLPSVGLVPTTGHFPMANGDARRTLFLGPVARRAEDLHLVLKIIGGPHASDPVSALMPLGDPENVSLAGLRVVLATGATLTKPRADLETARFLAGRMLEAQGAQVTEVSLPSLRWTIAQALAALSSSLDFASIVAEIVGASNTANPSALRSLATAPVALLRLAEAAPARRLRTRAARRLVDGAQKAADHLTDLLGDGALLFPPFPRLAPRHFTTYGQPWLASNTIVFNILGLPVTQVPTGLNSSGLPLGLQVAAAPGNDHVALRIALALETGLGGWSPPARRVEY</sequence>
<dbReference type="EC" id="3.5.1.99" evidence="2"/>
<evidence type="ECO:0000259" key="1">
    <source>
        <dbReference type="Pfam" id="PF01425"/>
    </source>
</evidence>
<keyword evidence="3" id="KW-1185">Reference proteome</keyword>
<reference evidence="2 3" key="1">
    <citation type="submission" date="2020-08" db="EMBL/GenBank/DDBJ databases">
        <title>Sequencing the genomes of 1000 actinobacteria strains.</title>
        <authorList>
            <person name="Klenk H.-P."/>
        </authorList>
    </citation>
    <scope>NUCLEOTIDE SEQUENCE [LARGE SCALE GENOMIC DNA]</scope>
    <source>
        <strain evidence="2 3">DSM 45258</strain>
    </source>
</reference>
<dbReference type="SUPFAM" id="SSF75304">
    <property type="entry name" value="Amidase signature (AS) enzymes"/>
    <property type="match status" value="1"/>
</dbReference>
<proteinExistence type="predicted"/>
<dbReference type="InterPro" id="IPR020556">
    <property type="entry name" value="Amidase_CS"/>
</dbReference>
<dbReference type="RefSeq" id="WP_074390897.1">
    <property type="nucleotide sequence ID" value="NZ_BDDI01000012.1"/>
</dbReference>
<organism evidence="2 3">
    <name type="scientific">Hoyosella altamirensis</name>
    <dbReference type="NCBI Taxonomy" id="616997"/>
    <lineage>
        <taxon>Bacteria</taxon>
        <taxon>Bacillati</taxon>
        <taxon>Actinomycetota</taxon>
        <taxon>Actinomycetes</taxon>
        <taxon>Mycobacteriales</taxon>
        <taxon>Hoyosellaceae</taxon>
        <taxon>Hoyosella</taxon>
    </lineage>
</organism>
<gene>
    <name evidence="2" type="ORF">FHU29_001977</name>
</gene>
<dbReference type="EMBL" id="JACHWS010000002">
    <property type="protein sequence ID" value="MBB3037528.1"/>
    <property type="molecule type" value="Genomic_DNA"/>
</dbReference>
<evidence type="ECO:0000313" key="2">
    <source>
        <dbReference type="EMBL" id="MBB3037528.1"/>
    </source>
</evidence>
<name>A0A839RMV6_9ACTN</name>
<dbReference type="OrthoDB" id="182039at2"/>
<dbReference type="PIRSF" id="PIRSF001221">
    <property type="entry name" value="Amidase_fungi"/>
    <property type="match status" value="1"/>
</dbReference>